<sequence>MEKSLFRYIWKYSKRRQLLLLALTIVTFPVLYISLELPKRIINDAIGGSGEDISYFGFTFSQTEFLMVLCFGFLIAVLANGLLKMRLNTMKGVLAERLLRRFRFQLLTRMMRFPRPYFRQTSQGELVAMVTSEAEPMGGLMGDMISQPVFQAGQMITILAFLFAQSFWFGLASVALIPLQAWLIPRLQRQINLLNKSRIEEVRHLASDIGETAAGVSDIRTNGGLRYRAAQFSDRLGNLFNIRFEIYQKKFFMKFLNNFINQLTPFFFYSVGGYLAIKGQITVGALVAALAAYKDLSSPWKELLMYYNQVQDMGLRWQIVTERFAPKTLVDDSLFEGEAEEIPSLRGDVVLDDVTVRDDAGDIVLEDITLTIPKGARVAIKTTNETAALAFADLLTREVLPARGRVRIAGHDLNSLHQSVVANRIGYASPFPQIFQGTMGENLLMPFRRKPLIDSDILPEMHRWQEEARRAGNSDDPLGVSWLDPSLAGFKDEDEIRDWWFSLGEAMGIDEFMVRRALRHRLDPVNQRELAEKIVELRPEIARRLKKAGLGDIVHHFDPRKFNPVSPLGSNLLYAMPTRMLTQESLAEQRKFFSILKKENIVDEVAEMSASLIEGVVATFGEDGTDHPLFRQLNMDDALYHKLRNVTKKRRLQGNDALTPEEFALMLTVPFAFSAEQIGPAFTDSFKERVLDIRMQNAEHMVAELDGLFETIHPDRYMPVMTVLGNAIFGRISRMAGAREKEVEDLVVEVLNEHGLRRLAAQSIYDLATGSGGQNLPRVFRERIAFSRAGLKKPDILILGNALASHDSAKRAQMRERIGALMPDTTKIFIENHFSNPDLYDLYVEIVDGRIDGVRRAEEPADEDAKQDLKRKLRVVAQTGLFANLDQKQQRLLAFSAQWYPAKSGQVIFARDQAPDAAYLCVKGKAGIYWAGEGAEDRLVTEIEPGRLIGDLAIILNEKRAMDLIALEDSQFLRIGASELLAVIENDTNVATSLLRTVAGHLIGAAENARATREFAVKKGLDLSELDGE</sequence>
<dbReference type="Pfam" id="PF00027">
    <property type="entry name" value="cNMP_binding"/>
    <property type="match status" value="1"/>
</dbReference>
<feature type="transmembrane region" description="Helical" evidence="5">
    <location>
        <begin position="18"/>
        <end position="35"/>
    </location>
</feature>
<keyword evidence="10" id="KW-1185">Reference proteome</keyword>
<feature type="transmembrane region" description="Helical" evidence="5">
    <location>
        <begin position="65"/>
        <end position="83"/>
    </location>
</feature>
<dbReference type="PROSITE" id="PS50042">
    <property type="entry name" value="CNMP_BINDING_3"/>
    <property type="match status" value="1"/>
</dbReference>
<dbReference type="InterPro" id="IPR000595">
    <property type="entry name" value="cNMP-bd_dom"/>
</dbReference>
<dbReference type="Proteomes" id="UP000628017">
    <property type="component" value="Unassembled WGS sequence"/>
</dbReference>
<dbReference type="InterPro" id="IPR014710">
    <property type="entry name" value="RmlC-like_jellyroll"/>
</dbReference>
<keyword evidence="3 5" id="KW-1133">Transmembrane helix</keyword>
<feature type="domain" description="ABC transporter" evidence="7">
    <location>
        <begin position="590"/>
        <end position="873"/>
    </location>
</feature>
<dbReference type="SUPFAM" id="SSF90123">
    <property type="entry name" value="ABC transporter transmembrane region"/>
    <property type="match status" value="1"/>
</dbReference>
<evidence type="ECO:0000256" key="1">
    <source>
        <dbReference type="ARBA" id="ARBA00004651"/>
    </source>
</evidence>
<dbReference type="SUPFAM" id="SSF52540">
    <property type="entry name" value="P-loop containing nucleoside triphosphate hydrolases"/>
    <property type="match status" value="2"/>
</dbReference>
<dbReference type="CDD" id="cd00038">
    <property type="entry name" value="CAP_ED"/>
    <property type="match status" value="1"/>
</dbReference>
<evidence type="ECO:0000256" key="4">
    <source>
        <dbReference type="ARBA" id="ARBA00023136"/>
    </source>
</evidence>
<dbReference type="GO" id="GO:0016887">
    <property type="term" value="F:ATP hydrolysis activity"/>
    <property type="evidence" value="ECO:0007669"/>
    <property type="project" value="InterPro"/>
</dbReference>
<protein>
    <recommendedName>
        <fullName evidence="11">ABC transporter ATP-binding protein</fullName>
    </recommendedName>
</protein>
<dbReference type="RefSeq" id="WP_188678309.1">
    <property type="nucleotide sequence ID" value="NZ_BMKA01000007.1"/>
</dbReference>
<feature type="transmembrane region" description="Helical" evidence="5">
    <location>
        <begin position="156"/>
        <end position="183"/>
    </location>
</feature>
<evidence type="ECO:0000256" key="2">
    <source>
        <dbReference type="ARBA" id="ARBA00022692"/>
    </source>
</evidence>
<dbReference type="InterPro" id="IPR011527">
    <property type="entry name" value="ABC1_TM_dom"/>
</dbReference>
<reference evidence="9" key="2">
    <citation type="submission" date="2020-09" db="EMBL/GenBank/DDBJ databases">
        <authorList>
            <person name="Sun Q."/>
            <person name="Zhou Y."/>
        </authorList>
    </citation>
    <scope>NUCLEOTIDE SEQUENCE</scope>
    <source>
        <strain evidence="9">CGMCC 1.15880</strain>
    </source>
</reference>
<dbReference type="GO" id="GO:0005524">
    <property type="term" value="F:ATP binding"/>
    <property type="evidence" value="ECO:0007669"/>
    <property type="project" value="InterPro"/>
</dbReference>
<dbReference type="SMART" id="SM00100">
    <property type="entry name" value="cNMP"/>
    <property type="match status" value="1"/>
</dbReference>
<dbReference type="PANTHER" id="PTHR43394">
    <property type="entry name" value="ATP-DEPENDENT PERMEASE MDL1, MITOCHONDRIAL"/>
    <property type="match status" value="1"/>
</dbReference>
<dbReference type="GO" id="GO:0015421">
    <property type="term" value="F:ABC-type oligopeptide transporter activity"/>
    <property type="evidence" value="ECO:0007669"/>
    <property type="project" value="TreeGrafter"/>
</dbReference>
<comment type="caution">
    <text evidence="9">The sequence shown here is derived from an EMBL/GenBank/DDBJ whole genome shotgun (WGS) entry which is preliminary data.</text>
</comment>
<evidence type="ECO:0000259" key="6">
    <source>
        <dbReference type="PROSITE" id="PS50042"/>
    </source>
</evidence>
<dbReference type="GO" id="GO:0005886">
    <property type="term" value="C:plasma membrane"/>
    <property type="evidence" value="ECO:0007669"/>
    <property type="project" value="UniProtKB-SubCell"/>
</dbReference>
<feature type="domain" description="Cyclic nucleotide-binding" evidence="6">
    <location>
        <begin position="881"/>
        <end position="984"/>
    </location>
</feature>
<dbReference type="InterPro" id="IPR003439">
    <property type="entry name" value="ABC_transporter-like_ATP-bd"/>
</dbReference>
<proteinExistence type="predicted"/>
<dbReference type="InterPro" id="IPR039421">
    <property type="entry name" value="Type_1_exporter"/>
</dbReference>
<evidence type="ECO:0000313" key="9">
    <source>
        <dbReference type="EMBL" id="GGA30528.1"/>
    </source>
</evidence>
<dbReference type="PANTHER" id="PTHR43394:SF1">
    <property type="entry name" value="ATP-BINDING CASSETTE SUB-FAMILY B MEMBER 10, MITOCHONDRIAL"/>
    <property type="match status" value="1"/>
</dbReference>
<dbReference type="PROSITE" id="PS50929">
    <property type="entry name" value="ABC_TM1F"/>
    <property type="match status" value="1"/>
</dbReference>
<evidence type="ECO:0000313" key="10">
    <source>
        <dbReference type="Proteomes" id="UP000628017"/>
    </source>
</evidence>
<evidence type="ECO:0000256" key="3">
    <source>
        <dbReference type="ARBA" id="ARBA00022989"/>
    </source>
</evidence>
<dbReference type="EMBL" id="BMKA01000007">
    <property type="protein sequence ID" value="GGA30528.1"/>
    <property type="molecule type" value="Genomic_DNA"/>
</dbReference>
<dbReference type="Gene3D" id="2.60.120.10">
    <property type="entry name" value="Jelly Rolls"/>
    <property type="match status" value="1"/>
</dbReference>
<dbReference type="InterPro" id="IPR027417">
    <property type="entry name" value="P-loop_NTPase"/>
</dbReference>
<organism evidence="9 10">
    <name type="scientific">Neptunicoccus cionae</name>
    <dbReference type="NCBI Taxonomy" id="2035344"/>
    <lineage>
        <taxon>Bacteria</taxon>
        <taxon>Pseudomonadati</taxon>
        <taxon>Pseudomonadota</taxon>
        <taxon>Alphaproteobacteria</taxon>
        <taxon>Rhodobacterales</taxon>
        <taxon>Paracoccaceae</taxon>
        <taxon>Neptunicoccus</taxon>
    </lineage>
</organism>
<reference evidence="9" key="1">
    <citation type="journal article" date="2014" name="Int. J. Syst. Evol. Microbiol.">
        <title>Complete genome sequence of Corynebacterium casei LMG S-19264T (=DSM 44701T), isolated from a smear-ripened cheese.</title>
        <authorList>
            <consortium name="US DOE Joint Genome Institute (JGI-PGF)"/>
            <person name="Walter F."/>
            <person name="Albersmeier A."/>
            <person name="Kalinowski J."/>
            <person name="Ruckert C."/>
        </authorList>
    </citation>
    <scope>NUCLEOTIDE SEQUENCE</scope>
    <source>
        <strain evidence="9">CGMCC 1.15880</strain>
    </source>
</reference>
<evidence type="ECO:0000259" key="8">
    <source>
        <dbReference type="PROSITE" id="PS50929"/>
    </source>
</evidence>
<comment type="subcellular location">
    <subcellularLocation>
        <location evidence="1">Cell membrane</location>
        <topology evidence="1">Multi-pass membrane protein</topology>
    </subcellularLocation>
</comment>
<accession>A0A916VSV4</accession>
<dbReference type="PROSITE" id="PS50893">
    <property type="entry name" value="ABC_TRANSPORTER_2"/>
    <property type="match status" value="1"/>
</dbReference>
<dbReference type="CDD" id="cd07346">
    <property type="entry name" value="ABC_6TM_exporters"/>
    <property type="match status" value="1"/>
</dbReference>
<dbReference type="Gene3D" id="1.20.1560.10">
    <property type="entry name" value="ABC transporter type 1, transmembrane domain"/>
    <property type="match status" value="1"/>
</dbReference>
<dbReference type="AlphaFoldDB" id="A0A916VSV4"/>
<dbReference type="InterPro" id="IPR018490">
    <property type="entry name" value="cNMP-bd_dom_sf"/>
</dbReference>
<dbReference type="Pfam" id="PF00664">
    <property type="entry name" value="ABC_membrane"/>
    <property type="match status" value="1"/>
</dbReference>
<name>A0A916VSV4_9RHOB</name>
<evidence type="ECO:0000259" key="7">
    <source>
        <dbReference type="PROSITE" id="PS50893"/>
    </source>
</evidence>
<gene>
    <name evidence="9" type="ORF">GCM10011498_34650</name>
</gene>
<dbReference type="Gene3D" id="3.40.50.300">
    <property type="entry name" value="P-loop containing nucleotide triphosphate hydrolases"/>
    <property type="match status" value="2"/>
</dbReference>
<dbReference type="SUPFAM" id="SSF51206">
    <property type="entry name" value="cAMP-binding domain-like"/>
    <property type="match status" value="1"/>
</dbReference>
<keyword evidence="2 5" id="KW-0812">Transmembrane</keyword>
<keyword evidence="4 5" id="KW-0472">Membrane</keyword>
<evidence type="ECO:0000256" key="5">
    <source>
        <dbReference type="SAM" id="Phobius"/>
    </source>
</evidence>
<feature type="domain" description="ABC transmembrane type-1" evidence="8">
    <location>
        <begin position="39"/>
        <end position="312"/>
    </location>
</feature>
<evidence type="ECO:0008006" key="11">
    <source>
        <dbReference type="Google" id="ProtNLM"/>
    </source>
</evidence>
<dbReference type="InterPro" id="IPR036640">
    <property type="entry name" value="ABC1_TM_sf"/>
</dbReference>